<dbReference type="OrthoDB" id="7431422at2"/>
<evidence type="ECO:0000256" key="6">
    <source>
        <dbReference type="ARBA" id="ARBA00023136"/>
    </source>
</evidence>
<dbReference type="Pfam" id="PF13632">
    <property type="entry name" value="Glyco_trans_2_3"/>
    <property type="match status" value="1"/>
</dbReference>
<evidence type="ECO:0000259" key="9">
    <source>
        <dbReference type="Pfam" id="PF05157"/>
    </source>
</evidence>
<dbReference type="InterPro" id="IPR029044">
    <property type="entry name" value="Nucleotide-diphossugar_trans"/>
</dbReference>
<feature type="transmembrane region" description="Helical" evidence="8">
    <location>
        <begin position="574"/>
        <end position="598"/>
    </location>
</feature>
<dbReference type="Pfam" id="PF05157">
    <property type="entry name" value="MshEN"/>
    <property type="match status" value="1"/>
</dbReference>
<dbReference type="EC" id="2.4.1.336" evidence="11"/>
<evidence type="ECO:0000256" key="8">
    <source>
        <dbReference type="SAM" id="Phobius"/>
    </source>
</evidence>
<dbReference type="AlphaFoldDB" id="A0A2R8AHF3"/>
<keyword evidence="2 11" id="KW-0328">Glycosyltransferase</keyword>
<evidence type="ECO:0000256" key="5">
    <source>
        <dbReference type="ARBA" id="ARBA00022989"/>
    </source>
</evidence>
<sequence>MPSPDLRIVHTNDAASVQAGIEEHRAFGSHAARPVAPSQPTSAPAHRKPLGQVLVEMGALSPKNLSMAVALMAREDARFGDILLANGWISKPDLYAALALQYGCEIADLSAQRPDVRLIDQIGAEFCIRNGIVPWKRAGGATIVICARPDLFENLSKDFPASWGKCYLAIAPEEDIHSALVDLRHRTLARRAESRVAAEDSCRTWSQTAVMRFGLSLVLALSAVFVVSSFAGFAVLVGWAVLTLILNSSLKAIAAWQFWRAKHDDNGLDGTLSPLGFLKLPTVSILVPLYKEREIAGRLVKRLERLSYPRELLDICLVVEEDDTLTQQTLARSDLPRWMRQIVVPRGVVKTKPRAMNFALDFCKGSIIGVYDAEDAPAPDQIHKVVRRFSERGPEVACLQGKLDFYNARTNWLSRCFTVEYATWWGLVLPGVERMGFAIPLGGTTLFFRRTALEELGGWDAHNVTEDADLGIRLARRGYRTELIDTVTEEEANCRVWPWIKQRSRWIKGYAMTYGVHMRNPRQLRKELGWWKFMGFQILFLGALSQFLLAPILWTFWAFPLGLPHPLRGVAPHNLLVVLGTVFMAAEVLTITVGVQAVSNPKHRWLRYWVPTLHFYYPLASLAAMKGFFEIMTKPFYWDKTQHGKFDQPAAPDAPSAKINPSVTNPA</sequence>
<evidence type="ECO:0000256" key="4">
    <source>
        <dbReference type="ARBA" id="ARBA00022692"/>
    </source>
</evidence>
<dbReference type="GO" id="GO:0016020">
    <property type="term" value="C:membrane"/>
    <property type="evidence" value="ECO:0007669"/>
    <property type="project" value="UniProtKB-SubCell"/>
</dbReference>
<feature type="domain" description="Type II secretion system protein GspE N-terminal" evidence="9">
    <location>
        <begin position="102"/>
        <end position="186"/>
    </location>
</feature>
<dbReference type="Proteomes" id="UP000244911">
    <property type="component" value="Unassembled WGS sequence"/>
</dbReference>
<accession>A0A2R8AHF3</accession>
<reference evidence="12" key="1">
    <citation type="submission" date="2018-03" db="EMBL/GenBank/DDBJ databases">
        <authorList>
            <person name="Rodrigo-Torres L."/>
            <person name="Arahal R. D."/>
            <person name="Lucena T."/>
        </authorList>
    </citation>
    <scope>NUCLEOTIDE SEQUENCE [LARGE SCALE GENOMIC DNA]</scope>
    <source>
        <strain evidence="12">CECT 8811</strain>
    </source>
</reference>
<feature type="transmembrane region" description="Helical" evidence="8">
    <location>
        <begin position="213"/>
        <end position="246"/>
    </location>
</feature>
<keyword evidence="12" id="KW-1185">Reference proteome</keyword>
<feature type="domain" description="Glycosyltransferase 2-like" evidence="10">
    <location>
        <begin position="368"/>
        <end position="559"/>
    </location>
</feature>
<dbReference type="PANTHER" id="PTHR43867:SF2">
    <property type="entry name" value="CELLULOSE SYNTHASE CATALYTIC SUBUNIT A [UDP-FORMING]"/>
    <property type="match status" value="1"/>
</dbReference>
<keyword evidence="3 11" id="KW-0808">Transferase</keyword>
<dbReference type="PANTHER" id="PTHR43867">
    <property type="entry name" value="CELLULOSE SYNTHASE CATALYTIC SUBUNIT A [UDP-FORMING]"/>
    <property type="match status" value="1"/>
</dbReference>
<dbReference type="SUPFAM" id="SSF53448">
    <property type="entry name" value="Nucleotide-diphospho-sugar transferases"/>
    <property type="match status" value="1"/>
</dbReference>
<dbReference type="SUPFAM" id="SSF160246">
    <property type="entry name" value="EspE N-terminal domain-like"/>
    <property type="match status" value="1"/>
</dbReference>
<dbReference type="InterPro" id="IPR007831">
    <property type="entry name" value="T2SS_GspE_N"/>
</dbReference>
<feature type="transmembrane region" description="Helical" evidence="8">
    <location>
        <begin position="528"/>
        <end position="554"/>
    </location>
</feature>
<evidence type="ECO:0000313" key="12">
    <source>
        <dbReference type="Proteomes" id="UP000244911"/>
    </source>
</evidence>
<evidence type="ECO:0000256" key="1">
    <source>
        <dbReference type="ARBA" id="ARBA00004141"/>
    </source>
</evidence>
<gene>
    <name evidence="11" type="ORF">ALP8811_00454</name>
</gene>
<keyword evidence="5 8" id="KW-1133">Transmembrane helix</keyword>
<comment type="subcellular location">
    <subcellularLocation>
        <location evidence="1">Membrane</location>
        <topology evidence="1">Multi-pass membrane protein</topology>
    </subcellularLocation>
</comment>
<dbReference type="InterPro" id="IPR037257">
    <property type="entry name" value="T2SS_E_N_sf"/>
</dbReference>
<keyword evidence="4 8" id="KW-0812">Transmembrane</keyword>
<dbReference type="EMBL" id="OMOI01000001">
    <property type="protein sequence ID" value="SPF75466.1"/>
    <property type="molecule type" value="Genomic_DNA"/>
</dbReference>
<evidence type="ECO:0000256" key="2">
    <source>
        <dbReference type="ARBA" id="ARBA00022676"/>
    </source>
</evidence>
<evidence type="ECO:0000259" key="10">
    <source>
        <dbReference type="Pfam" id="PF13632"/>
    </source>
</evidence>
<protein>
    <submittedName>
        <fullName evidence="11">Beta-monoglucosyldiacylglycerol synthase</fullName>
        <ecNumber evidence="11">2.4.1.336</ecNumber>
    </submittedName>
</protein>
<name>A0A2R8AHF3_9RHOB</name>
<evidence type="ECO:0000256" key="7">
    <source>
        <dbReference type="SAM" id="MobiDB-lite"/>
    </source>
</evidence>
<organism evidence="11 12">
    <name type="scientific">Aliiroseovarius pelagivivens</name>
    <dbReference type="NCBI Taxonomy" id="1639690"/>
    <lineage>
        <taxon>Bacteria</taxon>
        <taxon>Pseudomonadati</taxon>
        <taxon>Pseudomonadota</taxon>
        <taxon>Alphaproteobacteria</taxon>
        <taxon>Rhodobacterales</taxon>
        <taxon>Paracoccaceae</taxon>
        <taxon>Aliiroseovarius</taxon>
    </lineage>
</organism>
<dbReference type="RefSeq" id="WP_108855565.1">
    <property type="nucleotide sequence ID" value="NZ_OMOI01000001.1"/>
</dbReference>
<dbReference type="GO" id="GO:0016757">
    <property type="term" value="F:glycosyltransferase activity"/>
    <property type="evidence" value="ECO:0007669"/>
    <property type="project" value="UniProtKB-KW"/>
</dbReference>
<keyword evidence="6 8" id="KW-0472">Membrane</keyword>
<evidence type="ECO:0000256" key="3">
    <source>
        <dbReference type="ARBA" id="ARBA00022679"/>
    </source>
</evidence>
<proteinExistence type="predicted"/>
<evidence type="ECO:0000313" key="11">
    <source>
        <dbReference type="EMBL" id="SPF75466.1"/>
    </source>
</evidence>
<feature type="region of interest" description="Disordered" evidence="7">
    <location>
        <begin position="647"/>
        <end position="667"/>
    </location>
</feature>
<dbReference type="InterPro" id="IPR050321">
    <property type="entry name" value="Glycosyltr_2/OpgH_subfam"/>
</dbReference>
<dbReference type="InterPro" id="IPR001173">
    <property type="entry name" value="Glyco_trans_2-like"/>
</dbReference>
<dbReference type="Gene3D" id="3.90.550.10">
    <property type="entry name" value="Spore Coat Polysaccharide Biosynthesis Protein SpsA, Chain A"/>
    <property type="match status" value="1"/>
</dbReference>